<feature type="signal peptide" evidence="24">
    <location>
        <begin position="1"/>
        <end position="18"/>
    </location>
</feature>
<feature type="domain" description="Protein kinase" evidence="25">
    <location>
        <begin position="703"/>
        <end position="1011"/>
    </location>
</feature>
<comment type="catalytic activity">
    <reaction evidence="20">
        <text>L-threonyl-[protein] + ATP = O-phospho-L-threonyl-[protein] + ADP + H(+)</text>
        <dbReference type="Rhea" id="RHEA:46608"/>
        <dbReference type="Rhea" id="RHEA-COMP:11060"/>
        <dbReference type="Rhea" id="RHEA-COMP:11605"/>
        <dbReference type="ChEBI" id="CHEBI:15378"/>
        <dbReference type="ChEBI" id="CHEBI:30013"/>
        <dbReference type="ChEBI" id="CHEBI:30616"/>
        <dbReference type="ChEBI" id="CHEBI:61977"/>
        <dbReference type="ChEBI" id="CHEBI:456216"/>
        <dbReference type="EC" id="2.7.11.1"/>
    </reaction>
</comment>
<evidence type="ECO:0000256" key="18">
    <source>
        <dbReference type="ARBA" id="ARBA00023170"/>
    </source>
</evidence>
<evidence type="ECO:0000256" key="16">
    <source>
        <dbReference type="ARBA" id="ARBA00022989"/>
    </source>
</evidence>
<dbReference type="GeneID" id="101494972"/>
<dbReference type="RefSeq" id="XP_012574591.1">
    <property type="nucleotide sequence ID" value="XM_012719137.2"/>
</dbReference>
<keyword evidence="12" id="KW-0677">Repeat</keyword>
<evidence type="ECO:0000256" key="1">
    <source>
        <dbReference type="ARBA" id="ARBA00004162"/>
    </source>
</evidence>
<dbReference type="EC" id="2.7.11.1" evidence="4"/>
<keyword evidence="19" id="KW-0325">Glycoprotein</keyword>
<dbReference type="FunFam" id="1.10.510.10:FF:000358">
    <property type="entry name" value="Putative leucine-rich repeat receptor-like serine/threonine-protein kinase"/>
    <property type="match status" value="1"/>
</dbReference>
<evidence type="ECO:0000256" key="9">
    <source>
        <dbReference type="ARBA" id="ARBA00022679"/>
    </source>
</evidence>
<dbReference type="InterPro" id="IPR003591">
    <property type="entry name" value="Leu-rich_rpt_typical-subtyp"/>
</dbReference>
<dbReference type="FunFam" id="3.80.10.10:FF:000288">
    <property type="entry name" value="LRR receptor-like serine/threonine-protein kinase EFR"/>
    <property type="match status" value="1"/>
</dbReference>
<dbReference type="SUPFAM" id="SSF56112">
    <property type="entry name" value="Protein kinase-like (PK-like)"/>
    <property type="match status" value="1"/>
</dbReference>
<keyword evidence="14" id="KW-0418">Kinase</keyword>
<dbReference type="Pfam" id="PF00560">
    <property type="entry name" value="LRR_1"/>
    <property type="match status" value="7"/>
</dbReference>
<evidence type="ECO:0000256" key="6">
    <source>
        <dbReference type="ARBA" id="ARBA00022527"/>
    </source>
</evidence>
<evidence type="ECO:0000259" key="25">
    <source>
        <dbReference type="PROSITE" id="PS50011"/>
    </source>
</evidence>
<dbReference type="eggNOG" id="ENOG502QPYS">
    <property type="taxonomic scope" value="Eukaryota"/>
</dbReference>
<keyword evidence="5" id="KW-1003">Cell membrane</keyword>
<evidence type="ECO:0000256" key="17">
    <source>
        <dbReference type="ARBA" id="ARBA00023136"/>
    </source>
</evidence>
<dbReference type="InterPro" id="IPR017441">
    <property type="entry name" value="Protein_kinase_ATP_BS"/>
</dbReference>
<gene>
    <name evidence="27" type="primary">LOC101494972</name>
</gene>
<evidence type="ECO:0000256" key="11">
    <source>
        <dbReference type="ARBA" id="ARBA00022729"/>
    </source>
</evidence>
<evidence type="ECO:0000256" key="12">
    <source>
        <dbReference type="ARBA" id="ARBA00022737"/>
    </source>
</evidence>
<dbReference type="InterPro" id="IPR013210">
    <property type="entry name" value="LRR_N_plant-typ"/>
</dbReference>
<evidence type="ECO:0000256" key="13">
    <source>
        <dbReference type="ARBA" id="ARBA00022741"/>
    </source>
</evidence>
<dbReference type="Gene3D" id="3.30.200.20">
    <property type="entry name" value="Phosphorylase Kinase, domain 1"/>
    <property type="match status" value="1"/>
</dbReference>
<evidence type="ECO:0000256" key="22">
    <source>
        <dbReference type="PROSITE-ProRule" id="PRU10141"/>
    </source>
</evidence>
<evidence type="ECO:0000256" key="24">
    <source>
        <dbReference type="SAM" id="SignalP"/>
    </source>
</evidence>
<dbReference type="InterPro" id="IPR000719">
    <property type="entry name" value="Prot_kinase_dom"/>
</dbReference>
<evidence type="ECO:0000313" key="26">
    <source>
        <dbReference type="Proteomes" id="UP000087171"/>
    </source>
</evidence>
<name>A0A1S3EI18_CICAR</name>
<evidence type="ECO:0000256" key="10">
    <source>
        <dbReference type="ARBA" id="ARBA00022692"/>
    </source>
</evidence>
<dbReference type="FunFam" id="3.80.10.10:FF:000041">
    <property type="entry name" value="LRR receptor-like serine/threonine-protein kinase ERECTA"/>
    <property type="match status" value="1"/>
</dbReference>
<evidence type="ECO:0000256" key="7">
    <source>
        <dbReference type="ARBA" id="ARBA00022553"/>
    </source>
</evidence>
<comment type="catalytic activity">
    <reaction evidence="21">
        <text>L-seryl-[protein] + ATP = O-phospho-L-seryl-[protein] + ADP + H(+)</text>
        <dbReference type="Rhea" id="RHEA:17989"/>
        <dbReference type="Rhea" id="RHEA-COMP:9863"/>
        <dbReference type="Rhea" id="RHEA-COMP:11604"/>
        <dbReference type="ChEBI" id="CHEBI:15378"/>
        <dbReference type="ChEBI" id="CHEBI:29999"/>
        <dbReference type="ChEBI" id="CHEBI:30616"/>
        <dbReference type="ChEBI" id="CHEBI:83421"/>
        <dbReference type="ChEBI" id="CHEBI:456216"/>
        <dbReference type="EC" id="2.7.11.1"/>
    </reaction>
</comment>
<organism evidence="26 27">
    <name type="scientific">Cicer arietinum</name>
    <name type="common">Chickpea</name>
    <name type="synonym">Garbanzo</name>
    <dbReference type="NCBI Taxonomy" id="3827"/>
    <lineage>
        <taxon>Eukaryota</taxon>
        <taxon>Viridiplantae</taxon>
        <taxon>Streptophyta</taxon>
        <taxon>Embryophyta</taxon>
        <taxon>Tracheophyta</taxon>
        <taxon>Spermatophyta</taxon>
        <taxon>Magnoliopsida</taxon>
        <taxon>eudicotyledons</taxon>
        <taxon>Gunneridae</taxon>
        <taxon>Pentapetalae</taxon>
        <taxon>rosids</taxon>
        <taxon>fabids</taxon>
        <taxon>Fabales</taxon>
        <taxon>Fabaceae</taxon>
        <taxon>Papilionoideae</taxon>
        <taxon>50 kb inversion clade</taxon>
        <taxon>NPAAA clade</taxon>
        <taxon>Hologalegina</taxon>
        <taxon>IRL clade</taxon>
        <taxon>Cicereae</taxon>
        <taxon>Cicer</taxon>
    </lineage>
</organism>
<comment type="similarity">
    <text evidence="3">Belongs to the protein kinase superfamily. Ser/Thr protein kinase family.</text>
</comment>
<feature type="binding site" evidence="22">
    <location>
        <position position="732"/>
    </location>
    <ligand>
        <name>ATP</name>
        <dbReference type="ChEBI" id="CHEBI:30616"/>
    </ligand>
</feature>
<protein>
    <recommendedName>
        <fullName evidence="4">non-specific serine/threonine protein kinase</fullName>
        <ecNumber evidence="4">2.7.11.1</ecNumber>
    </recommendedName>
</protein>
<dbReference type="PROSITE" id="PS50011">
    <property type="entry name" value="PROTEIN_KINASE_DOM"/>
    <property type="match status" value="1"/>
</dbReference>
<proteinExistence type="inferred from homology"/>
<dbReference type="GO" id="GO:0005886">
    <property type="term" value="C:plasma membrane"/>
    <property type="evidence" value="ECO:0007669"/>
    <property type="project" value="UniProtKB-SubCell"/>
</dbReference>
<accession>A0A1S3EI18</accession>
<dbReference type="InterPro" id="IPR008271">
    <property type="entry name" value="Ser/Thr_kinase_AS"/>
</dbReference>
<evidence type="ECO:0000256" key="4">
    <source>
        <dbReference type="ARBA" id="ARBA00012513"/>
    </source>
</evidence>
<dbReference type="GO" id="GO:0005524">
    <property type="term" value="F:ATP binding"/>
    <property type="evidence" value="ECO:0007669"/>
    <property type="project" value="UniProtKB-UniRule"/>
</dbReference>
<evidence type="ECO:0000256" key="20">
    <source>
        <dbReference type="ARBA" id="ARBA00047899"/>
    </source>
</evidence>
<reference evidence="26" key="1">
    <citation type="journal article" date="2013" name="Nat. Biotechnol.">
        <title>Draft genome sequence of chickpea (Cicer arietinum) provides a resource for trait improvement.</title>
        <authorList>
            <person name="Varshney R.K."/>
            <person name="Song C."/>
            <person name="Saxena R.K."/>
            <person name="Azam S."/>
            <person name="Yu S."/>
            <person name="Sharpe A.G."/>
            <person name="Cannon S."/>
            <person name="Baek J."/>
            <person name="Rosen B.D."/>
            <person name="Tar'an B."/>
            <person name="Millan T."/>
            <person name="Zhang X."/>
            <person name="Ramsay L.D."/>
            <person name="Iwata A."/>
            <person name="Wang Y."/>
            <person name="Nelson W."/>
            <person name="Farmer A.D."/>
            <person name="Gaur P.M."/>
            <person name="Soderlund C."/>
            <person name="Penmetsa R.V."/>
            <person name="Xu C."/>
            <person name="Bharti A.K."/>
            <person name="He W."/>
            <person name="Winter P."/>
            <person name="Zhao S."/>
            <person name="Hane J.K."/>
            <person name="Carrasquilla-Garcia N."/>
            <person name="Condie J.A."/>
            <person name="Upadhyaya H.D."/>
            <person name="Luo M.C."/>
            <person name="Thudi M."/>
            <person name="Gowda C.L."/>
            <person name="Singh N.P."/>
            <person name="Lichtenzveig J."/>
            <person name="Gali K.K."/>
            <person name="Rubio J."/>
            <person name="Nadarajan N."/>
            <person name="Dolezel J."/>
            <person name="Bansal K.C."/>
            <person name="Xu X."/>
            <person name="Edwards D."/>
            <person name="Zhang G."/>
            <person name="Kahl G."/>
            <person name="Gil J."/>
            <person name="Singh K.B."/>
            <person name="Datta S.K."/>
            <person name="Jackson S.A."/>
            <person name="Wang J."/>
            <person name="Cook D.R."/>
        </authorList>
    </citation>
    <scope>NUCLEOTIDE SEQUENCE [LARGE SCALE GENOMIC DNA]</scope>
    <source>
        <strain evidence="26">cv. CDC Frontier</strain>
    </source>
</reference>
<dbReference type="SMART" id="SM00220">
    <property type="entry name" value="S_TKc"/>
    <property type="match status" value="1"/>
</dbReference>
<reference evidence="27" key="2">
    <citation type="submission" date="2025-08" db="UniProtKB">
        <authorList>
            <consortium name="RefSeq"/>
        </authorList>
    </citation>
    <scope>IDENTIFICATION</scope>
    <source>
        <tissue evidence="27">Etiolated seedlings</tissue>
    </source>
</reference>
<keyword evidence="18" id="KW-0675">Receptor</keyword>
<dbReference type="AlphaFoldDB" id="A0A1S3EI18"/>
<dbReference type="PANTHER" id="PTHR48053:SF37">
    <property type="entry name" value="LEUCINE-RICH REPEAT PROTEIN KINASE FAMILY PROTEIN"/>
    <property type="match status" value="1"/>
</dbReference>
<keyword evidence="10 23" id="KW-0812">Transmembrane</keyword>
<dbReference type="PaxDb" id="3827-XP_004512341.1"/>
<keyword evidence="7" id="KW-0597">Phosphoprotein</keyword>
<dbReference type="Gene3D" id="1.10.510.10">
    <property type="entry name" value="Transferase(Phosphotransferase) domain 1"/>
    <property type="match status" value="1"/>
</dbReference>
<keyword evidence="8" id="KW-0433">Leucine-rich repeat</keyword>
<dbReference type="FunFam" id="3.30.200.20:FF:000432">
    <property type="entry name" value="LRR receptor-like serine/threonine-protein kinase EFR"/>
    <property type="match status" value="1"/>
</dbReference>
<dbReference type="InterPro" id="IPR011009">
    <property type="entry name" value="Kinase-like_dom_sf"/>
</dbReference>
<evidence type="ECO:0000256" key="8">
    <source>
        <dbReference type="ARBA" id="ARBA00022614"/>
    </source>
</evidence>
<dbReference type="PROSITE" id="PS00107">
    <property type="entry name" value="PROTEIN_KINASE_ATP"/>
    <property type="match status" value="1"/>
</dbReference>
<sequence>MFPTLSFWLYIFFSFNFSQKTVTYALGNKTDNLALLKFKESISNDPNGILASWNSSTHFCKWHGITCSPMHQRVTELNLAGNQLHGTISPHVGNLSFLRNPNLGNNSLSGKIPHELGRLFRLQRLFLTNNSMTGEIPTNLTGCYNLEGLDLNGNNLIGKIPIGINNLQKLQILRTSNNNLTGEIPTFIGNLSSLTILSIALNYLEGNIPYEICSLKNLTIIAVVSNKLSGTFPSCLYNMSSLTIISAAENKFNGSLPSNMFKTLSNLQYFAIGGNELSGPIPISIANASAIEALDLGYQANLVGNVPSLGKLQDLRWLSLGSNNLGDNSTKDLEFLKSLTNCSKLQVVSIYSNNFGGNLPNSVGNLSSQLTRLYVGDNQISGKIPAELGNLIGLIVLSMKLNHFEGMIPNTFGKFDKIQKLELNGNKLSGEVPFVIGNLSQLYHLSIRDNMFEGNIPSSIGNCQKLQYLDLSQNILRGNIPLEIFSLSFLSNLLNLSKNSLSGSLPREVGMLKSIDRIDVSDNHLSGDIPETIGECVGLEYLFLQGNSFNGTIPLSLTSLKGLQYLDLSRNRLSGLIPSVLQNISVLEHLNISFNMLEGNVPKEGVFGNVSGLVVTGNNKLCGGISKLHLQPCPIKGMKPTKHCNLRLIVVIVSVVLILLIVSIILTICWMRKRNKKQNSHSPTVDSIAKVSYQDLHQGTDGFSARNLVGSGSFGSVYKGNLVSEDKVVAIKVLNLKKKGAHKSFIVECNALKNIRHRNLVKILTCCSSTDYKGQEFKALVFEYMNNGSLEQWLHPGTVDVENQRMLDLDQRLNIIIDIAFVLHYLHHECEQSVLHCDIKPSNVLLDDDMVARVSDFGIAKLVSAINNTSHKETSTIGIKGTVGYAPPEYGMGSEVSTYGDMYSFGILMLEMLTGRRPIDKMFEDGQNLHVFVDISFPNNLIQILDPHLVPTRDEEATIECGNIGTFPSIVEKCLVSLFRIGLACSVESPKERMNIVDVTRELSIIKKAFLSGGHTSG</sequence>
<keyword evidence="17 23" id="KW-0472">Membrane</keyword>
<keyword evidence="13 22" id="KW-0547">Nucleotide-binding</keyword>
<feature type="transmembrane region" description="Helical" evidence="23">
    <location>
        <begin position="648"/>
        <end position="671"/>
    </location>
</feature>
<keyword evidence="9" id="KW-0808">Transferase</keyword>
<dbReference type="Pfam" id="PF08263">
    <property type="entry name" value="LRRNT_2"/>
    <property type="match status" value="1"/>
</dbReference>
<dbReference type="InterPro" id="IPR032675">
    <property type="entry name" value="LRR_dom_sf"/>
</dbReference>
<evidence type="ECO:0000256" key="19">
    <source>
        <dbReference type="ARBA" id="ARBA00023180"/>
    </source>
</evidence>
<evidence type="ECO:0000256" key="15">
    <source>
        <dbReference type="ARBA" id="ARBA00022840"/>
    </source>
</evidence>
<dbReference type="PROSITE" id="PS00108">
    <property type="entry name" value="PROTEIN_KINASE_ST"/>
    <property type="match status" value="1"/>
</dbReference>
<evidence type="ECO:0000256" key="5">
    <source>
        <dbReference type="ARBA" id="ARBA00022475"/>
    </source>
</evidence>
<dbReference type="Gene3D" id="3.80.10.10">
    <property type="entry name" value="Ribonuclease Inhibitor"/>
    <property type="match status" value="4"/>
</dbReference>
<evidence type="ECO:0000256" key="21">
    <source>
        <dbReference type="ARBA" id="ARBA00048679"/>
    </source>
</evidence>
<dbReference type="PANTHER" id="PTHR48053">
    <property type="entry name" value="LEUCINE RICH REPEAT FAMILY PROTEIN, EXPRESSED"/>
    <property type="match status" value="1"/>
</dbReference>
<dbReference type="Proteomes" id="UP000087171">
    <property type="component" value="Chromosome Ca8"/>
</dbReference>
<keyword evidence="15 22" id="KW-0067">ATP-binding</keyword>
<dbReference type="OrthoDB" id="676979at2759"/>
<keyword evidence="6" id="KW-0723">Serine/threonine-protein kinase</keyword>
<evidence type="ECO:0000256" key="2">
    <source>
        <dbReference type="ARBA" id="ARBA00004479"/>
    </source>
</evidence>
<feature type="chain" id="PRO_5010266290" description="non-specific serine/threonine protein kinase" evidence="24">
    <location>
        <begin position="19"/>
        <end position="1018"/>
    </location>
</feature>
<dbReference type="InterPro" id="IPR001611">
    <property type="entry name" value="Leu-rich_rpt"/>
</dbReference>
<dbReference type="SMART" id="SM00369">
    <property type="entry name" value="LRR_TYP"/>
    <property type="match status" value="4"/>
</dbReference>
<dbReference type="SUPFAM" id="SSF52058">
    <property type="entry name" value="L domain-like"/>
    <property type="match status" value="2"/>
</dbReference>
<keyword evidence="26" id="KW-1185">Reference proteome</keyword>
<keyword evidence="11 24" id="KW-0732">Signal</keyword>
<comment type="subcellular location">
    <subcellularLocation>
        <location evidence="1">Cell membrane</location>
        <topology evidence="1">Single-pass membrane protein</topology>
    </subcellularLocation>
    <subcellularLocation>
        <location evidence="2">Membrane</location>
        <topology evidence="2">Single-pass type I membrane protein</topology>
    </subcellularLocation>
</comment>
<evidence type="ECO:0000313" key="27">
    <source>
        <dbReference type="RefSeq" id="XP_012574591.1"/>
    </source>
</evidence>
<evidence type="ECO:0000256" key="23">
    <source>
        <dbReference type="SAM" id="Phobius"/>
    </source>
</evidence>
<keyword evidence="16 23" id="KW-1133">Transmembrane helix</keyword>
<dbReference type="GO" id="GO:0004674">
    <property type="term" value="F:protein serine/threonine kinase activity"/>
    <property type="evidence" value="ECO:0007669"/>
    <property type="project" value="UniProtKB-KW"/>
</dbReference>
<dbReference type="Pfam" id="PF13855">
    <property type="entry name" value="LRR_8"/>
    <property type="match status" value="1"/>
</dbReference>
<evidence type="ECO:0000256" key="14">
    <source>
        <dbReference type="ARBA" id="ARBA00022777"/>
    </source>
</evidence>
<dbReference type="Pfam" id="PF00069">
    <property type="entry name" value="Pkinase"/>
    <property type="match status" value="1"/>
</dbReference>
<evidence type="ECO:0000256" key="3">
    <source>
        <dbReference type="ARBA" id="ARBA00008684"/>
    </source>
</evidence>
<dbReference type="InterPro" id="IPR051716">
    <property type="entry name" value="Plant_RL_S/T_kinase"/>
</dbReference>
<dbReference type="FunFam" id="3.80.10.10:FF:000101">
    <property type="entry name" value="LRR receptor-like serine/threonine-protein kinase ERECTA"/>
    <property type="match status" value="1"/>
</dbReference>
<dbReference type="KEGG" id="cam:101494972"/>